<evidence type="ECO:0000313" key="4">
    <source>
        <dbReference type="Proteomes" id="UP000637299"/>
    </source>
</evidence>
<feature type="transmembrane region" description="Helical" evidence="1">
    <location>
        <begin position="372"/>
        <end position="388"/>
    </location>
</feature>
<feature type="transmembrane region" description="Helical" evidence="1">
    <location>
        <begin position="7"/>
        <end position="29"/>
    </location>
</feature>
<feature type="transmembrane region" description="Helical" evidence="1">
    <location>
        <begin position="395"/>
        <end position="414"/>
    </location>
</feature>
<evidence type="ECO:0000256" key="1">
    <source>
        <dbReference type="SAM" id="Phobius"/>
    </source>
</evidence>
<keyword evidence="1" id="KW-0812">Transmembrane</keyword>
<feature type="transmembrane region" description="Helical" evidence="1">
    <location>
        <begin position="141"/>
        <end position="159"/>
    </location>
</feature>
<comment type="caution">
    <text evidence="3">The sequence shown here is derived from an EMBL/GenBank/DDBJ whole genome shotgun (WGS) entry which is preliminary data.</text>
</comment>
<dbReference type="InterPro" id="IPR058514">
    <property type="entry name" value="DUF8201"/>
</dbReference>
<dbReference type="Proteomes" id="UP000637299">
    <property type="component" value="Unassembled WGS sequence"/>
</dbReference>
<feature type="transmembrane region" description="Helical" evidence="1">
    <location>
        <begin position="68"/>
        <end position="92"/>
    </location>
</feature>
<feature type="transmembrane region" description="Helical" evidence="1">
    <location>
        <begin position="316"/>
        <end position="343"/>
    </location>
</feature>
<dbReference type="EMBL" id="JACYFS010000006">
    <property type="protein sequence ID" value="MBD8083999.1"/>
    <property type="molecule type" value="Genomic_DNA"/>
</dbReference>
<feature type="transmembrane region" description="Helical" evidence="1">
    <location>
        <begin position="206"/>
        <end position="229"/>
    </location>
</feature>
<proteinExistence type="predicted"/>
<evidence type="ECO:0000313" key="3">
    <source>
        <dbReference type="EMBL" id="MBD8083999.1"/>
    </source>
</evidence>
<organism evidence="3 4">
    <name type="scientific">Chryseobacterium caseinilyticum</name>
    <dbReference type="NCBI Taxonomy" id="2771428"/>
    <lineage>
        <taxon>Bacteria</taxon>
        <taxon>Pseudomonadati</taxon>
        <taxon>Bacteroidota</taxon>
        <taxon>Flavobacteriia</taxon>
        <taxon>Flavobacteriales</taxon>
        <taxon>Weeksellaceae</taxon>
        <taxon>Chryseobacterium group</taxon>
        <taxon>Chryseobacterium</taxon>
    </lineage>
</organism>
<keyword evidence="1" id="KW-1133">Transmembrane helix</keyword>
<feature type="transmembrane region" description="Helical" evidence="1">
    <location>
        <begin position="350"/>
        <end position="366"/>
    </location>
</feature>
<keyword evidence="1" id="KW-0472">Membrane</keyword>
<protein>
    <recommendedName>
        <fullName evidence="2">DUF8201 domain-containing protein</fullName>
    </recommendedName>
</protein>
<feature type="transmembrane region" description="Helical" evidence="1">
    <location>
        <begin position="241"/>
        <end position="265"/>
    </location>
</feature>
<feature type="domain" description="DUF8201" evidence="2">
    <location>
        <begin position="3"/>
        <end position="377"/>
    </location>
</feature>
<name>A0ABR8ZFX0_9FLAO</name>
<keyword evidence="4" id="KW-1185">Reference proteome</keyword>
<dbReference type="Pfam" id="PF26626">
    <property type="entry name" value="DUF8201"/>
    <property type="match status" value="1"/>
</dbReference>
<gene>
    <name evidence="3" type="ORF">IC610_16430</name>
</gene>
<feature type="transmembrane region" description="Helical" evidence="1">
    <location>
        <begin position="171"/>
        <end position="194"/>
    </location>
</feature>
<dbReference type="NCBIfam" id="NF047510">
    <property type="entry name" value="LIC_10190_fam"/>
    <property type="match status" value="1"/>
</dbReference>
<dbReference type="InterPro" id="IPR058065">
    <property type="entry name" value="LIC_10190-like"/>
</dbReference>
<sequence length="528" mass="61503">MIAEKSFRFNLTEGISGLILSGILFLSLILTVGAFFFGINVYVEAIILCIGLLYFFKEKFYQKLSTFFKNAGWAFYASAIICVTCASFYPFILDHFGYYIPTIRWLSEFGLIKGISNLDLTLGQMSAWHLFQTGFSHISDPFLRINLLVTVTYLIYIFENKNWVHLAFFPVFLFFLQSPSPDLPAYIFSLIVVYEIFAKPKINSGFLAFSIYIFSIKPTMIWLPVFVFLIMILRKKMSLKILLSGTLIFSLFIIKNIWTFGYPFFPLTIFDLNIPWKPNPEMMRQSSEYALLKTYDAQYSSEQIKNFSFKEKITNWLFISGIKSVFNVGLIISLIFYGVFAFIKKEKKHYILLGSLLLKSALILSFSAQYRFFLEVFPVIFIACFYSVNIKRFSFIIFSAGSLATLSFLIHPQILRYLIPSFRLGNTMGQFKISQLYKPAEYFHTEYESFKVGNLNYHVSKKYPFNYETPVPAISEGFMFDYQKLRIFPQLKNPDSIREGFIWKKTDTKEQNELDNAIKVIKNNYQQP</sequence>
<reference evidence="3 4" key="1">
    <citation type="submission" date="2020-09" db="EMBL/GenBank/DDBJ databases">
        <title>Genome seq and assembly of Chryseobacterium sp.</title>
        <authorList>
            <person name="Chhetri G."/>
        </authorList>
    </citation>
    <scope>NUCLEOTIDE SEQUENCE [LARGE SCALE GENOMIC DNA]</scope>
    <source>
        <strain evidence="3 4">GCR10</strain>
    </source>
</reference>
<feature type="transmembrane region" description="Helical" evidence="1">
    <location>
        <begin position="35"/>
        <end position="56"/>
    </location>
</feature>
<accession>A0ABR8ZFX0</accession>
<evidence type="ECO:0000259" key="2">
    <source>
        <dbReference type="Pfam" id="PF26626"/>
    </source>
</evidence>